<dbReference type="Pfam" id="PF00025">
    <property type="entry name" value="Arf"/>
    <property type="match status" value="1"/>
</dbReference>
<name>A0A9P6QKW0_9FUNG</name>
<dbReference type="SUPFAM" id="SSF52540">
    <property type="entry name" value="P-loop containing nucleoside triphosphate hydrolases"/>
    <property type="match status" value="1"/>
</dbReference>
<dbReference type="InterPro" id="IPR027417">
    <property type="entry name" value="P-loop_NTPase"/>
</dbReference>
<keyword evidence="4" id="KW-0460">Magnesium</keyword>
<dbReference type="InterPro" id="IPR006689">
    <property type="entry name" value="Small_GTPase_ARF/SAR"/>
</dbReference>
<evidence type="ECO:0000256" key="1">
    <source>
        <dbReference type="ARBA" id="ARBA00022741"/>
    </source>
</evidence>
<keyword evidence="6" id="KW-1185">Reference proteome</keyword>
<gene>
    <name evidence="5" type="ORF">BGZ97_009609</name>
</gene>
<dbReference type="GO" id="GO:0003924">
    <property type="term" value="F:GTPase activity"/>
    <property type="evidence" value="ECO:0007669"/>
    <property type="project" value="InterPro"/>
</dbReference>
<keyword evidence="1 3" id="KW-0547">Nucleotide-binding</keyword>
<dbReference type="EMBL" id="JAAAIN010004667">
    <property type="protein sequence ID" value="KAG0279191.1"/>
    <property type="molecule type" value="Genomic_DNA"/>
</dbReference>
<organism evidence="5 6">
    <name type="scientific">Linnemannia gamsii</name>
    <dbReference type="NCBI Taxonomy" id="64522"/>
    <lineage>
        <taxon>Eukaryota</taxon>
        <taxon>Fungi</taxon>
        <taxon>Fungi incertae sedis</taxon>
        <taxon>Mucoromycota</taxon>
        <taxon>Mortierellomycotina</taxon>
        <taxon>Mortierellomycetes</taxon>
        <taxon>Mortierellales</taxon>
        <taxon>Mortierellaceae</taxon>
        <taxon>Linnemannia</taxon>
    </lineage>
</organism>
<dbReference type="GO" id="GO:0046872">
    <property type="term" value="F:metal ion binding"/>
    <property type="evidence" value="ECO:0007669"/>
    <property type="project" value="UniProtKB-KW"/>
</dbReference>
<dbReference type="AlphaFoldDB" id="A0A9P6QKW0"/>
<protein>
    <recommendedName>
        <fullName evidence="7">ADP-ribosylation factor</fullName>
    </recommendedName>
</protein>
<dbReference type="PROSITE" id="PS51417">
    <property type="entry name" value="ARF"/>
    <property type="match status" value="1"/>
</dbReference>
<dbReference type="PANTHER" id="PTHR11711">
    <property type="entry name" value="ADP RIBOSYLATION FACTOR-RELATED"/>
    <property type="match status" value="1"/>
</dbReference>
<dbReference type="SMART" id="SM00177">
    <property type="entry name" value="ARF"/>
    <property type="match status" value="1"/>
</dbReference>
<feature type="binding site" evidence="4">
    <location>
        <position position="50"/>
    </location>
    <ligand>
        <name>Mg(2+)</name>
        <dbReference type="ChEBI" id="CHEBI:18420"/>
    </ligand>
</feature>
<dbReference type="InterPro" id="IPR024156">
    <property type="entry name" value="Small_GTPase_ARF"/>
</dbReference>
<accession>A0A9P6QKW0</accession>
<evidence type="ECO:0000256" key="2">
    <source>
        <dbReference type="ARBA" id="ARBA00023134"/>
    </source>
</evidence>
<reference evidence="5" key="1">
    <citation type="journal article" date="2020" name="Fungal Divers.">
        <title>Resolving the Mortierellaceae phylogeny through synthesis of multi-gene phylogenetics and phylogenomics.</title>
        <authorList>
            <person name="Vandepol N."/>
            <person name="Liber J."/>
            <person name="Desiro A."/>
            <person name="Na H."/>
            <person name="Kennedy M."/>
            <person name="Barry K."/>
            <person name="Grigoriev I.V."/>
            <person name="Miller A.N."/>
            <person name="O'Donnell K."/>
            <person name="Stajich J.E."/>
            <person name="Bonito G."/>
        </authorList>
    </citation>
    <scope>NUCLEOTIDE SEQUENCE</scope>
    <source>
        <strain evidence="5">NVP60</strain>
    </source>
</reference>
<feature type="binding site" evidence="3">
    <location>
        <begin position="143"/>
        <end position="146"/>
    </location>
    <ligand>
        <name>GTP</name>
        <dbReference type="ChEBI" id="CHEBI:37565"/>
    </ligand>
</feature>
<evidence type="ECO:0000313" key="5">
    <source>
        <dbReference type="EMBL" id="KAG0279191.1"/>
    </source>
</evidence>
<dbReference type="GO" id="GO:0005525">
    <property type="term" value="F:GTP binding"/>
    <property type="evidence" value="ECO:0007669"/>
    <property type="project" value="UniProtKB-KW"/>
</dbReference>
<keyword evidence="4" id="KW-0479">Metal-binding</keyword>
<dbReference type="Gene3D" id="3.40.50.300">
    <property type="entry name" value="P-loop containing nucleotide triphosphate hydrolases"/>
    <property type="match status" value="1"/>
</dbReference>
<sequence length="191" mass="21519">MGAATSFPNPFSKKPLTSHPSYIITGLSGAGKSTILHRFKFHLYITCSPSISENIETVEFQCMHKRVKRVFNLVDLTEGSGRALRENETWRTQYRQHLRGIIFVVDSADHDPLMMEQAAERLLTFLHEEVEGTKLLPLLVLANKQDSPTAMTVAEIKDSLRLEVLPGEQVWHIMGVSAMLDEGLTDGLEWL</sequence>
<dbReference type="Proteomes" id="UP000823405">
    <property type="component" value="Unassembled WGS sequence"/>
</dbReference>
<comment type="caution">
    <text evidence="5">The sequence shown here is derived from an EMBL/GenBank/DDBJ whole genome shotgun (WGS) entry which is preliminary data.</text>
</comment>
<dbReference type="OrthoDB" id="414781at2759"/>
<feature type="binding site" evidence="4">
    <location>
        <position position="33"/>
    </location>
    <ligand>
        <name>Mg(2+)</name>
        <dbReference type="ChEBI" id="CHEBI:18420"/>
    </ligand>
</feature>
<feature type="non-terminal residue" evidence="5">
    <location>
        <position position="191"/>
    </location>
</feature>
<feature type="binding site" evidence="3">
    <location>
        <begin position="26"/>
        <end position="33"/>
    </location>
    <ligand>
        <name>GTP</name>
        <dbReference type="ChEBI" id="CHEBI:37565"/>
    </ligand>
</feature>
<evidence type="ECO:0000313" key="6">
    <source>
        <dbReference type="Proteomes" id="UP000823405"/>
    </source>
</evidence>
<keyword evidence="2 3" id="KW-0342">GTP-binding</keyword>
<evidence type="ECO:0000256" key="4">
    <source>
        <dbReference type="PIRSR" id="PIRSR606689-2"/>
    </source>
</evidence>
<evidence type="ECO:0000256" key="3">
    <source>
        <dbReference type="PIRSR" id="PIRSR606689-1"/>
    </source>
</evidence>
<proteinExistence type="predicted"/>
<evidence type="ECO:0008006" key="7">
    <source>
        <dbReference type="Google" id="ProtNLM"/>
    </source>
</evidence>